<evidence type="ECO:0000256" key="3">
    <source>
        <dbReference type="ARBA" id="ARBA00022553"/>
    </source>
</evidence>
<evidence type="ECO:0000256" key="6">
    <source>
        <dbReference type="SAM" id="MobiDB-lite"/>
    </source>
</evidence>
<feature type="compositionally biased region" description="Low complexity" evidence="6">
    <location>
        <begin position="562"/>
        <end position="571"/>
    </location>
</feature>
<dbReference type="RefSeq" id="WP_179641860.1">
    <property type="nucleotide sequence ID" value="NZ_BAAAYY010000002.1"/>
</dbReference>
<dbReference type="GO" id="GO:0000160">
    <property type="term" value="P:phosphorelay signal transduction system"/>
    <property type="evidence" value="ECO:0007669"/>
    <property type="project" value="TreeGrafter"/>
</dbReference>
<feature type="domain" description="Histidine kinase/HSP90-like ATPase" evidence="7">
    <location>
        <begin position="317"/>
        <end position="428"/>
    </location>
</feature>
<dbReference type="Pfam" id="PF02518">
    <property type="entry name" value="HATPase_c"/>
    <property type="match status" value="1"/>
</dbReference>
<feature type="compositionally biased region" description="Low complexity" evidence="6">
    <location>
        <begin position="439"/>
        <end position="471"/>
    </location>
</feature>
<feature type="compositionally biased region" description="Basic and acidic residues" evidence="6">
    <location>
        <begin position="524"/>
        <end position="534"/>
    </location>
</feature>
<evidence type="ECO:0000256" key="2">
    <source>
        <dbReference type="ARBA" id="ARBA00012438"/>
    </source>
</evidence>
<comment type="caution">
    <text evidence="8">The sequence shown here is derived from an EMBL/GenBank/DDBJ whole genome shotgun (WGS) entry which is preliminary data.</text>
</comment>
<dbReference type="EMBL" id="JACCCC010000001">
    <property type="protein sequence ID" value="NYE45680.1"/>
    <property type="molecule type" value="Genomic_DNA"/>
</dbReference>
<feature type="compositionally biased region" description="Low complexity" evidence="6">
    <location>
        <begin position="30"/>
        <end position="40"/>
    </location>
</feature>
<feature type="compositionally biased region" description="Basic and acidic residues" evidence="6">
    <location>
        <begin position="629"/>
        <end position="641"/>
    </location>
</feature>
<feature type="region of interest" description="Disordered" evidence="6">
    <location>
        <begin position="435"/>
        <end position="704"/>
    </location>
</feature>
<dbReference type="InterPro" id="IPR050428">
    <property type="entry name" value="TCS_sensor_his_kinase"/>
</dbReference>
<proteinExistence type="predicted"/>
<feature type="compositionally biased region" description="Low complexity" evidence="6">
    <location>
        <begin position="47"/>
        <end position="59"/>
    </location>
</feature>
<feature type="region of interest" description="Disordered" evidence="6">
    <location>
        <begin position="1"/>
        <end position="208"/>
    </location>
</feature>
<dbReference type="EC" id="2.7.13.3" evidence="2"/>
<keyword evidence="9" id="KW-1185">Reference proteome</keyword>
<evidence type="ECO:0000313" key="8">
    <source>
        <dbReference type="EMBL" id="NYE45680.1"/>
    </source>
</evidence>
<feature type="compositionally biased region" description="Pro residues" evidence="6">
    <location>
        <begin position="137"/>
        <end position="166"/>
    </location>
</feature>
<feature type="compositionally biased region" description="Basic and acidic residues" evidence="6">
    <location>
        <begin position="607"/>
        <end position="620"/>
    </location>
</feature>
<dbReference type="InterPro" id="IPR036890">
    <property type="entry name" value="HATPase_C_sf"/>
</dbReference>
<accession>A0A852TUT0</accession>
<feature type="compositionally biased region" description="Low complexity" evidence="6">
    <location>
        <begin position="122"/>
        <end position="136"/>
    </location>
</feature>
<reference evidence="8 9" key="1">
    <citation type="submission" date="2020-07" db="EMBL/GenBank/DDBJ databases">
        <title>Sequencing the genomes of 1000 actinobacteria strains.</title>
        <authorList>
            <person name="Klenk H.-P."/>
        </authorList>
    </citation>
    <scope>NUCLEOTIDE SEQUENCE [LARGE SCALE GENOMIC DNA]</scope>
    <source>
        <strain evidence="8 9">CXB654</strain>
    </source>
</reference>
<gene>
    <name evidence="8" type="ORF">HDA32_000800</name>
</gene>
<protein>
    <recommendedName>
        <fullName evidence="2">histidine kinase</fullName>
        <ecNumber evidence="2">2.7.13.3</ecNumber>
    </recommendedName>
</protein>
<keyword evidence="5" id="KW-0418">Kinase</keyword>
<dbReference type="Proteomes" id="UP000589036">
    <property type="component" value="Unassembled WGS sequence"/>
</dbReference>
<feature type="compositionally biased region" description="Low complexity" evidence="6">
    <location>
        <begin position="512"/>
        <end position="523"/>
    </location>
</feature>
<dbReference type="GO" id="GO:0005886">
    <property type="term" value="C:plasma membrane"/>
    <property type="evidence" value="ECO:0007669"/>
    <property type="project" value="TreeGrafter"/>
</dbReference>
<feature type="compositionally biased region" description="Low complexity" evidence="6">
    <location>
        <begin position="647"/>
        <end position="675"/>
    </location>
</feature>
<keyword evidence="4" id="KW-0808">Transferase</keyword>
<dbReference type="GO" id="GO:0004673">
    <property type="term" value="F:protein histidine kinase activity"/>
    <property type="evidence" value="ECO:0007669"/>
    <property type="project" value="UniProtKB-EC"/>
</dbReference>
<evidence type="ECO:0000256" key="1">
    <source>
        <dbReference type="ARBA" id="ARBA00000085"/>
    </source>
</evidence>
<feature type="compositionally biased region" description="Low complexity" evidence="6">
    <location>
        <begin position="83"/>
        <end position="101"/>
    </location>
</feature>
<dbReference type="PANTHER" id="PTHR45436:SF5">
    <property type="entry name" value="SENSOR HISTIDINE KINASE TRCS"/>
    <property type="match status" value="1"/>
</dbReference>
<organism evidence="8 9">
    <name type="scientific">Spinactinospora alkalitolerans</name>
    <dbReference type="NCBI Taxonomy" id="687207"/>
    <lineage>
        <taxon>Bacteria</taxon>
        <taxon>Bacillati</taxon>
        <taxon>Actinomycetota</taxon>
        <taxon>Actinomycetes</taxon>
        <taxon>Streptosporangiales</taxon>
        <taxon>Nocardiopsidaceae</taxon>
        <taxon>Spinactinospora</taxon>
    </lineage>
</organism>
<comment type="catalytic activity">
    <reaction evidence="1">
        <text>ATP + protein L-histidine = ADP + protein N-phospho-L-histidine.</text>
        <dbReference type="EC" id="2.7.13.3"/>
    </reaction>
</comment>
<dbReference type="SUPFAM" id="SSF55874">
    <property type="entry name" value="ATPase domain of HSP90 chaperone/DNA topoisomerase II/histidine kinase"/>
    <property type="match status" value="1"/>
</dbReference>
<name>A0A852TUT0_9ACTN</name>
<dbReference type="SMART" id="SM00387">
    <property type="entry name" value="HATPase_c"/>
    <property type="match status" value="1"/>
</dbReference>
<evidence type="ECO:0000256" key="4">
    <source>
        <dbReference type="ARBA" id="ARBA00022679"/>
    </source>
</evidence>
<dbReference type="PANTHER" id="PTHR45436">
    <property type="entry name" value="SENSOR HISTIDINE KINASE YKOH"/>
    <property type="match status" value="1"/>
</dbReference>
<evidence type="ECO:0000259" key="7">
    <source>
        <dbReference type="SMART" id="SM00387"/>
    </source>
</evidence>
<keyword evidence="3" id="KW-0597">Phosphoprotein</keyword>
<sequence length="704" mass="74465">MEYSAWPEQRTGPVPARAEPGAPGAHNGYPADPNAAPAAPRAEDPHAYPQVYPQQQPRPSVWRRMFGRNRGGEHTQPPPAPAYDPSYYDPYSGRHPQAPQGYQPPPAAPQGVPGYPPPVQQPHPGHSMTSPQQAVPQPMPVQAPAPFPVPAPEPSPIPGSGPPAPAPEAAAPATEAPRPPVPEAAAPQAPAPQAHAPEAPSPAAPAGGGQQVLLPRALANLAMRDLTLVESLLLLIQRLEQREEDPALLDILYQVDHLGTRMRRNCENLLVMAGESVEPPHREPVLLYDVVRAAISEITQYTRVRIQEMPQVFVRERTADDLSHLLAELMDNAVSNSSENFFVTVRGRYMDDGSVVLEVADDGIGMPQDKLARINSDLREPPVLTEESIRHMGLFVVGLLAHRNGVLVQLQTRPFSGTSGFVQVPADVVRIDQRTGDGAAQPREPAAAQPRPAAEQAPPRPAQASEAASASVGPDQPLPPLPKRDPGRGAAGLRVVGDQHPSDRREDSGVNTSANGDAASGDAATDREPGRDAASEPLPELPRRQPVRKPAHAAPIETSGELPGLPQRTPQTPQPPRSAPDPSAADGDEYVAVRGQRGESDPGSVSEETRSYAERIREELSGFLSGQQEWREEAAQRRDEQPEQPVGEDAPAPASASAPEPAGTAGTAGAAEPAGADGGAEDAEDTGVAGNAQDTGAAEKRDVE</sequence>
<evidence type="ECO:0000313" key="9">
    <source>
        <dbReference type="Proteomes" id="UP000589036"/>
    </source>
</evidence>
<dbReference type="AlphaFoldDB" id="A0A852TUT0"/>
<dbReference type="Gene3D" id="3.30.565.10">
    <property type="entry name" value="Histidine kinase-like ATPase, C-terminal domain"/>
    <property type="match status" value="1"/>
</dbReference>
<feature type="compositionally biased region" description="Low complexity" evidence="6">
    <location>
        <begin position="167"/>
        <end position="176"/>
    </location>
</feature>
<feature type="compositionally biased region" description="Low complexity" evidence="6">
    <location>
        <begin position="183"/>
        <end position="198"/>
    </location>
</feature>
<feature type="compositionally biased region" description="Pro residues" evidence="6">
    <location>
        <begin position="102"/>
        <end position="121"/>
    </location>
</feature>
<dbReference type="CDD" id="cd00075">
    <property type="entry name" value="HATPase"/>
    <property type="match status" value="1"/>
</dbReference>
<dbReference type="InterPro" id="IPR003594">
    <property type="entry name" value="HATPase_dom"/>
</dbReference>
<evidence type="ECO:0000256" key="5">
    <source>
        <dbReference type="ARBA" id="ARBA00022777"/>
    </source>
</evidence>